<dbReference type="PROSITE" id="PS50225">
    <property type="entry name" value="SOCS"/>
    <property type="match status" value="1"/>
</dbReference>
<dbReference type="Gene3D" id="1.25.40.20">
    <property type="entry name" value="Ankyrin repeat-containing domain"/>
    <property type="match status" value="1"/>
</dbReference>
<feature type="chain" id="PRO_5018539532" description="SOCS box domain-containing protein" evidence="1">
    <location>
        <begin position="23"/>
        <end position="312"/>
    </location>
</feature>
<accession>A0A3S1BLL4</accession>
<dbReference type="AlphaFoldDB" id="A0A3S1BLL4"/>
<protein>
    <recommendedName>
        <fullName evidence="2">SOCS box domain-containing protein</fullName>
    </recommendedName>
</protein>
<name>A0A3S1BLL4_ELYCH</name>
<evidence type="ECO:0000259" key="2">
    <source>
        <dbReference type="PROSITE" id="PS50225"/>
    </source>
</evidence>
<dbReference type="CDD" id="cd03587">
    <property type="entry name" value="SOCS"/>
    <property type="match status" value="1"/>
</dbReference>
<evidence type="ECO:0000313" key="3">
    <source>
        <dbReference type="EMBL" id="RUS69962.1"/>
    </source>
</evidence>
<dbReference type="InterPro" id="IPR036770">
    <property type="entry name" value="Ankyrin_rpt-contain_sf"/>
</dbReference>
<proteinExistence type="predicted"/>
<comment type="caution">
    <text evidence="3">The sequence shown here is derived from an EMBL/GenBank/DDBJ whole genome shotgun (WGS) entry which is preliminary data.</text>
</comment>
<keyword evidence="4" id="KW-1185">Reference proteome</keyword>
<dbReference type="Pfam" id="PF07525">
    <property type="entry name" value="SOCS_box"/>
    <property type="match status" value="1"/>
</dbReference>
<sequence length="312" mass="34299">MQSALSILLMVGLVAFFRQGAAIMAGEWSARMYFAVVNNDAAGLAQMIADGGDVDQFYDDVTNVSSRSLLHVCCGRGHVQCLSSPRYLSLTPSIHPSPPHPPVYSGVTPALVCASTGDLETLRPLLQHNCCLTTKGSVYKRRRRLEYSLDPFELAYSEGFLHLCRLMVDAGYCVYGLRDSFLGDFHRQTSNPGEQTTHTNAHQDPIVIPIPAPASSGQNMANAEMPTLTFGHAQKLPDDWLDILLWLISKASNVRSLKEEAVFAVRAIIGHRLPDCIDSLPLPKLVKDYVMLKNLRLDDASAQHHGLFGKPK</sequence>
<dbReference type="EMBL" id="RQTK01001527">
    <property type="protein sequence ID" value="RUS69962.1"/>
    <property type="molecule type" value="Genomic_DNA"/>
</dbReference>
<evidence type="ECO:0000256" key="1">
    <source>
        <dbReference type="SAM" id="SignalP"/>
    </source>
</evidence>
<keyword evidence="1" id="KW-0732">Signal</keyword>
<dbReference type="Proteomes" id="UP000271974">
    <property type="component" value="Unassembled WGS sequence"/>
</dbReference>
<dbReference type="InterPro" id="IPR001496">
    <property type="entry name" value="SOCS_box"/>
</dbReference>
<organism evidence="3 4">
    <name type="scientific">Elysia chlorotica</name>
    <name type="common">Eastern emerald elysia</name>
    <name type="synonym">Sea slug</name>
    <dbReference type="NCBI Taxonomy" id="188477"/>
    <lineage>
        <taxon>Eukaryota</taxon>
        <taxon>Metazoa</taxon>
        <taxon>Spiralia</taxon>
        <taxon>Lophotrochozoa</taxon>
        <taxon>Mollusca</taxon>
        <taxon>Gastropoda</taxon>
        <taxon>Heterobranchia</taxon>
        <taxon>Euthyneura</taxon>
        <taxon>Panpulmonata</taxon>
        <taxon>Sacoglossa</taxon>
        <taxon>Placobranchoidea</taxon>
        <taxon>Plakobranchidae</taxon>
        <taxon>Elysia</taxon>
    </lineage>
</organism>
<reference evidence="3 4" key="1">
    <citation type="submission" date="2019-01" db="EMBL/GenBank/DDBJ databases">
        <title>A draft genome assembly of the solar-powered sea slug Elysia chlorotica.</title>
        <authorList>
            <person name="Cai H."/>
            <person name="Li Q."/>
            <person name="Fang X."/>
            <person name="Li J."/>
            <person name="Curtis N.E."/>
            <person name="Altenburger A."/>
            <person name="Shibata T."/>
            <person name="Feng M."/>
            <person name="Maeda T."/>
            <person name="Schwartz J.A."/>
            <person name="Shigenobu S."/>
            <person name="Lundholm N."/>
            <person name="Nishiyama T."/>
            <person name="Yang H."/>
            <person name="Hasebe M."/>
            <person name="Li S."/>
            <person name="Pierce S.K."/>
            <person name="Wang J."/>
        </authorList>
    </citation>
    <scope>NUCLEOTIDE SEQUENCE [LARGE SCALE GENOMIC DNA]</scope>
    <source>
        <strain evidence="3">EC2010</strain>
        <tissue evidence="3">Whole organism of an adult</tissue>
    </source>
</reference>
<dbReference type="OrthoDB" id="9995210at2759"/>
<dbReference type="SUPFAM" id="SSF48403">
    <property type="entry name" value="Ankyrin repeat"/>
    <property type="match status" value="1"/>
</dbReference>
<feature type="domain" description="SOCS box" evidence="2">
    <location>
        <begin position="240"/>
        <end position="296"/>
    </location>
</feature>
<gene>
    <name evidence="3" type="ORF">EGW08_022279</name>
</gene>
<dbReference type="SMART" id="SM00969">
    <property type="entry name" value="SOCS_box"/>
    <property type="match status" value="1"/>
</dbReference>
<evidence type="ECO:0000313" key="4">
    <source>
        <dbReference type="Proteomes" id="UP000271974"/>
    </source>
</evidence>
<feature type="signal peptide" evidence="1">
    <location>
        <begin position="1"/>
        <end position="22"/>
    </location>
</feature>